<dbReference type="SMART" id="SM00411">
    <property type="entry name" value="BHL"/>
    <property type="match status" value="1"/>
</dbReference>
<dbReference type="Pfam" id="PF00216">
    <property type="entry name" value="Bac_DNA_binding"/>
    <property type="match status" value="1"/>
</dbReference>
<dbReference type="AlphaFoldDB" id="A0AAX2JBV3"/>
<dbReference type="PANTHER" id="PTHR33175">
    <property type="entry name" value="DNA-BINDING PROTEIN HU"/>
    <property type="match status" value="1"/>
</dbReference>
<dbReference type="GO" id="GO:0005829">
    <property type="term" value="C:cytosol"/>
    <property type="evidence" value="ECO:0007669"/>
    <property type="project" value="TreeGrafter"/>
</dbReference>
<accession>A0AAX2JBV3</accession>
<evidence type="ECO:0000256" key="2">
    <source>
        <dbReference type="ARBA" id="ARBA00023125"/>
    </source>
</evidence>
<proteinExistence type="inferred from homology"/>
<dbReference type="Proteomes" id="UP000249008">
    <property type="component" value="Chromosome 1"/>
</dbReference>
<dbReference type="Gene3D" id="4.10.520.10">
    <property type="entry name" value="IHF-like DNA-binding proteins"/>
    <property type="match status" value="1"/>
</dbReference>
<dbReference type="RefSeq" id="WP_005977547.1">
    <property type="nucleotide sequence ID" value="NZ_CABKNW010000002.1"/>
</dbReference>
<dbReference type="GO" id="GO:0030527">
    <property type="term" value="F:structural constituent of chromatin"/>
    <property type="evidence" value="ECO:0007669"/>
    <property type="project" value="InterPro"/>
</dbReference>
<keyword evidence="2" id="KW-0238">DNA-binding</keyword>
<evidence type="ECO:0000256" key="3">
    <source>
        <dbReference type="RuleBase" id="RU003939"/>
    </source>
</evidence>
<dbReference type="KEGG" id="ful:C4N20_13815"/>
<dbReference type="SUPFAM" id="SSF47729">
    <property type="entry name" value="IHF-like DNA-binding proteins"/>
    <property type="match status" value="1"/>
</dbReference>
<comment type="similarity">
    <text evidence="3">Belongs to the bacterial histone-like protein family.</text>
</comment>
<dbReference type="GeneID" id="78455899"/>
<sequence length="90" mass="10275">MTKKEFVELYAKNGGFTKKEAERAVNLFLASVEDTLVKGDDITFVGWGKWEVKERAAREVRNPQTNKKMRIEAKKAVKFKVGKTLADKVK</sequence>
<reference evidence="4 5" key="1">
    <citation type="submission" date="2018-06" db="EMBL/GenBank/DDBJ databases">
        <authorList>
            <consortium name="Pathogen Informatics"/>
            <person name="Doyle S."/>
        </authorList>
    </citation>
    <scope>NUCLEOTIDE SEQUENCE [LARGE SCALE GENOMIC DNA]</scope>
    <source>
        <strain evidence="4 5">NCTC12112</strain>
    </source>
</reference>
<organism evidence="4 5">
    <name type="scientific">Fusobacterium ulcerans</name>
    <dbReference type="NCBI Taxonomy" id="861"/>
    <lineage>
        <taxon>Bacteria</taxon>
        <taxon>Fusobacteriati</taxon>
        <taxon>Fusobacteriota</taxon>
        <taxon>Fusobacteriia</taxon>
        <taxon>Fusobacteriales</taxon>
        <taxon>Fusobacteriaceae</taxon>
        <taxon>Fusobacterium</taxon>
    </lineage>
</organism>
<gene>
    <name evidence="4" type="primary">hup_6</name>
    <name evidence="4" type="ORF">NCTC12112_01332</name>
</gene>
<dbReference type="InterPro" id="IPR010992">
    <property type="entry name" value="IHF-like_DNA-bd_dom_sf"/>
</dbReference>
<name>A0AAX2JBV3_9FUSO</name>
<evidence type="ECO:0000256" key="1">
    <source>
        <dbReference type="ARBA" id="ARBA00023067"/>
    </source>
</evidence>
<evidence type="ECO:0000313" key="5">
    <source>
        <dbReference type="Proteomes" id="UP000249008"/>
    </source>
</evidence>
<dbReference type="PANTHER" id="PTHR33175:SF3">
    <property type="entry name" value="DNA-BINDING PROTEIN HU-BETA"/>
    <property type="match status" value="1"/>
</dbReference>
<dbReference type="PRINTS" id="PR01727">
    <property type="entry name" value="DNABINDINGHU"/>
</dbReference>
<protein>
    <submittedName>
        <fullName evidence="4">HCj</fullName>
    </submittedName>
</protein>
<keyword evidence="1" id="KW-0226">DNA condensation</keyword>
<dbReference type="CDD" id="cd13831">
    <property type="entry name" value="HU"/>
    <property type="match status" value="1"/>
</dbReference>
<dbReference type="GO" id="GO:0030261">
    <property type="term" value="P:chromosome condensation"/>
    <property type="evidence" value="ECO:0007669"/>
    <property type="project" value="UniProtKB-KW"/>
</dbReference>
<dbReference type="InterPro" id="IPR000119">
    <property type="entry name" value="Hist_DNA-bd"/>
</dbReference>
<evidence type="ECO:0000313" key="4">
    <source>
        <dbReference type="EMBL" id="SQJ02387.1"/>
    </source>
</evidence>
<dbReference type="EMBL" id="LS483487">
    <property type="protein sequence ID" value="SQJ02387.1"/>
    <property type="molecule type" value="Genomic_DNA"/>
</dbReference>
<dbReference type="GO" id="GO:0003677">
    <property type="term" value="F:DNA binding"/>
    <property type="evidence" value="ECO:0007669"/>
    <property type="project" value="UniProtKB-KW"/>
</dbReference>